<dbReference type="FunFam" id="3.40.50.300:FF:001091">
    <property type="entry name" value="Probable disease resistance protein At1g61300"/>
    <property type="match status" value="1"/>
</dbReference>
<dbReference type="InterPro" id="IPR050905">
    <property type="entry name" value="Plant_NBS-LRR"/>
</dbReference>
<dbReference type="SUPFAM" id="SSF52058">
    <property type="entry name" value="L domain-like"/>
    <property type="match status" value="1"/>
</dbReference>
<evidence type="ECO:0000259" key="10">
    <source>
        <dbReference type="Pfam" id="PF23598"/>
    </source>
</evidence>
<keyword evidence="5" id="KW-0611">Plant defense</keyword>
<dbReference type="GO" id="GO:0043531">
    <property type="term" value="F:ADP binding"/>
    <property type="evidence" value="ECO:0007669"/>
    <property type="project" value="InterPro"/>
</dbReference>
<dbReference type="Pfam" id="PF23559">
    <property type="entry name" value="WHD_DRP"/>
    <property type="match status" value="1"/>
</dbReference>
<evidence type="ECO:0000313" key="11">
    <source>
        <dbReference type="EMBL" id="ASZ00276.1"/>
    </source>
</evidence>
<sequence>MDCVSPILDVATRLWDCTAKRAVYIRHLPQNLNSLRTKMEELKKLHKDVKEKVECEEKLQKKRTHVVDGWLHGVEAMEKEVQEILAKGDEEIQKKCLGTCCPKNCGARFKLGKMVLEKMDAVTVKKTDGSDFSVVAEPLPSPPVIERRLDKTAGQDLLFGKVWKWLQDDGEQVSSIGLYGMGGVGKTTLLTRINNELLKTRLEFEAVIWVTVSRPANVENVQRVLFNKLEIPKDKWEGRSEDERKEPIFNVLKTKKFLLLLDDIWEPLDLFAVGIPPVNDGSKSKVVFTTRFSTVCRDMGAKKSIEVKCLAWEEAFALFQKYVGEDTINSHPHIPKLAEIVAKECDGLPLALITIGRAMAGAKTPEEWEKKIQMLKKYPAKFPGMENHLFPRLAFSYDSLQDEATKSCFLYCSLFPEDHLFNCDELIQLWIGEGFLDEYGDIKEARNGGEEIIESLNHACLLEMNDNHYIRGRARFVKMHDVIRDMALWLACQNGNKKQNKFVVIDKDELVKAHEVEKWKETQRIILVRGSFDELMEPPSFPNLQTLLVSSAWSKSFPRGFFTCMPIITVLDLSYHRKLIDLPMEIGELSTLQYLNLSGTRIKKIPMNLRNLTKLRCLILDDISELEIPSQTISGLSSLKLLSMMHFRGTERDCRVLLEELEGLKYIEQISISLGSVPSILKLLNSHELQRCVTHLTLQWCQDMNLLHLLLPYLEKFNAKACSNLEDVTVNLEKEVVHSTFPRHRYLYHLSEVTIVNCEKLKKLTCLIYAPNLKLLNMVGCASLEEVIQVGECGVSEIESDLGLFSRLVLVNLRSLPKLRSICKWSLLFPSLRVMNVGGCPNLRKLPFDSNIKISKNLEEIKGEQEWWAELEWEDQTIKHNLTPYFKPQDW</sequence>
<keyword evidence="4" id="KW-0547">Nucleotide-binding</keyword>
<evidence type="ECO:0000259" key="8">
    <source>
        <dbReference type="Pfam" id="PF00931"/>
    </source>
</evidence>
<dbReference type="Gene3D" id="1.10.8.430">
    <property type="entry name" value="Helical domain of apoptotic protease-activating factors"/>
    <property type="match status" value="1"/>
</dbReference>
<feature type="domain" description="Disease resistance protein winged helix" evidence="9">
    <location>
        <begin position="414"/>
        <end position="487"/>
    </location>
</feature>
<proteinExistence type="evidence at transcript level"/>
<dbReference type="Gene3D" id="1.10.10.10">
    <property type="entry name" value="Winged helix-like DNA-binding domain superfamily/Winged helix DNA-binding domain"/>
    <property type="match status" value="1"/>
</dbReference>
<dbReference type="FunFam" id="1.10.8.430:FF:000003">
    <property type="entry name" value="Probable disease resistance protein At5g66910"/>
    <property type="match status" value="1"/>
</dbReference>
<dbReference type="InterPro" id="IPR001611">
    <property type="entry name" value="Leu-rich_rpt"/>
</dbReference>
<dbReference type="InterPro" id="IPR036388">
    <property type="entry name" value="WH-like_DNA-bd_sf"/>
</dbReference>
<accession>A0A286SCB8</accession>
<keyword evidence="3" id="KW-0677">Repeat</keyword>
<evidence type="ECO:0000256" key="3">
    <source>
        <dbReference type="ARBA" id="ARBA00022737"/>
    </source>
</evidence>
<gene>
    <name evidence="11" type="primary">CN</name>
</gene>
<dbReference type="Gene3D" id="3.40.50.300">
    <property type="entry name" value="P-loop containing nucleotide triphosphate hydrolases"/>
    <property type="match status" value="1"/>
</dbReference>
<dbReference type="PANTHER" id="PTHR33463:SF220">
    <property type="entry name" value="NB-ARC DOMAIN-CONTAINING PROTEIN"/>
    <property type="match status" value="1"/>
</dbReference>
<dbReference type="InterPro" id="IPR055414">
    <property type="entry name" value="LRR_R13L4/SHOC2-like"/>
</dbReference>
<dbReference type="InterPro" id="IPR027417">
    <property type="entry name" value="P-loop_NTPase"/>
</dbReference>
<dbReference type="InterPro" id="IPR042197">
    <property type="entry name" value="Apaf_helical"/>
</dbReference>
<keyword evidence="2" id="KW-0433">Leucine-rich repeat</keyword>
<dbReference type="GO" id="GO:0006952">
    <property type="term" value="P:defense response"/>
    <property type="evidence" value="ECO:0007669"/>
    <property type="project" value="UniProtKB-KW"/>
</dbReference>
<dbReference type="Pfam" id="PF23598">
    <property type="entry name" value="LRR_14"/>
    <property type="match status" value="1"/>
</dbReference>
<evidence type="ECO:0000256" key="7">
    <source>
        <dbReference type="SAM" id="Coils"/>
    </source>
</evidence>
<dbReference type="SUPFAM" id="SSF52540">
    <property type="entry name" value="P-loop containing nucleoside triphosphate hydrolases"/>
    <property type="match status" value="1"/>
</dbReference>
<comment type="similarity">
    <text evidence="1">Belongs to the disease resistance NB-LRR family.</text>
</comment>
<feature type="domain" description="NB-ARC" evidence="8">
    <location>
        <begin position="159"/>
        <end position="327"/>
    </location>
</feature>
<keyword evidence="7" id="KW-0175">Coiled coil</keyword>
<evidence type="ECO:0000256" key="4">
    <source>
        <dbReference type="ARBA" id="ARBA00022741"/>
    </source>
</evidence>
<evidence type="ECO:0000256" key="5">
    <source>
        <dbReference type="ARBA" id="ARBA00022821"/>
    </source>
</evidence>
<dbReference type="FunFam" id="1.10.10.10:FF:000322">
    <property type="entry name" value="Probable disease resistance protein At1g63360"/>
    <property type="match status" value="1"/>
</dbReference>
<dbReference type="AlphaFoldDB" id="A0A286SCB8"/>
<evidence type="ECO:0000256" key="1">
    <source>
        <dbReference type="ARBA" id="ARBA00008894"/>
    </source>
</evidence>
<organism evidence="11">
    <name type="scientific">Vitis quinquangularis</name>
    <dbReference type="NCBI Taxonomy" id="239086"/>
    <lineage>
        <taxon>Eukaryota</taxon>
        <taxon>Viridiplantae</taxon>
        <taxon>Streptophyta</taxon>
        <taxon>Embryophyta</taxon>
        <taxon>Tracheophyta</taxon>
        <taxon>Spermatophyta</taxon>
        <taxon>Magnoliopsida</taxon>
        <taxon>eudicotyledons</taxon>
        <taxon>Gunneridae</taxon>
        <taxon>Pentapetalae</taxon>
        <taxon>rosids</taxon>
        <taxon>Vitales</taxon>
        <taxon>Vitaceae</taxon>
        <taxon>Viteae</taxon>
        <taxon>Vitis</taxon>
    </lineage>
</organism>
<dbReference type="EMBL" id="KY987112">
    <property type="protein sequence ID" value="ASZ00276.1"/>
    <property type="molecule type" value="mRNA"/>
</dbReference>
<feature type="coiled-coil region" evidence="7">
    <location>
        <begin position="32"/>
        <end position="59"/>
    </location>
</feature>
<dbReference type="PROSITE" id="PS51450">
    <property type="entry name" value="LRR"/>
    <property type="match status" value="1"/>
</dbReference>
<dbReference type="PRINTS" id="PR00364">
    <property type="entry name" value="DISEASERSIST"/>
</dbReference>
<feature type="domain" description="Disease resistance R13L4/SHOC-2-like LRR" evidence="10">
    <location>
        <begin position="577"/>
        <end position="789"/>
    </location>
</feature>
<evidence type="ECO:0000256" key="6">
    <source>
        <dbReference type="ARBA" id="ARBA00022840"/>
    </source>
</evidence>
<dbReference type="InterPro" id="IPR058922">
    <property type="entry name" value="WHD_DRP"/>
</dbReference>
<reference evidence="11" key="1">
    <citation type="journal article" date="2017" name="Mol. Genet. Genomics">
        <title>Molecular cloning of a CC-NBS-LRR gene from Vitis quinquangularis and its expression pattern in response to downy mildew pathogen infection.</title>
        <authorList>
            <person name="Zhang S."/>
            <person name="Ding F."/>
            <person name="Peng H."/>
            <person name="Huang Y."/>
            <person name="Lu J."/>
        </authorList>
    </citation>
    <scope>NUCLEOTIDE SEQUENCE</scope>
</reference>
<dbReference type="Pfam" id="PF00931">
    <property type="entry name" value="NB-ARC"/>
    <property type="match status" value="1"/>
</dbReference>
<dbReference type="GO" id="GO:0005524">
    <property type="term" value="F:ATP binding"/>
    <property type="evidence" value="ECO:0007669"/>
    <property type="project" value="UniProtKB-KW"/>
</dbReference>
<evidence type="ECO:0000259" key="9">
    <source>
        <dbReference type="Pfam" id="PF23559"/>
    </source>
</evidence>
<dbReference type="Gene3D" id="3.80.10.10">
    <property type="entry name" value="Ribonuclease Inhibitor"/>
    <property type="match status" value="2"/>
</dbReference>
<evidence type="ECO:0000256" key="2">
    <source>
        <dbReference type="ARBA" id="ARBA00022614"/>
    </source>
</evidence>
<dbReference type="InterPro" id="IPR032675">
    <property type="entry name" value="LRR_dom_sf"/>
</dbReference>
<dbReference type="InterPro" id="IPR002182">
    <property type="entry name" value="NB-ARC"/>
</dbReference>
<name>A0A286SCB8_9ROSI</name>
<dbReference type="PANTHER" id="PTHR33463">
    <property type="entry name" value="NB-ARC DOMAIN-CONTAINING PROTEIN-RELATED"/>
    <property type="match status" value="1"/>
</dbReference>
<protein>
    <submittedName>
        <fullName evidence="11">CC-NBS</fullName>
    </submittedName>
</protein>
<keyword evidence="6" id="KW-0067">ATP-binding</keyword>